<protein>
    <recommendedName>
        <fullName evidence="2">Tyr recombinase domain-containing protein</fullName>
    </recommendedName>
</protein>
<dbReference type="GO" id="GO:0003677">
    <property type="term" value="F:DNA binding"/>
    <property type="evidence" value="ECO:0007669"/>
    <property type="project" value="InterPro"/>
</dbReference>
<dbReference type="AlphaFoldDB" id="A0A117LZF9"/>
<comment type="caution">
    <text evidence="3">The sequence shown here is derived from an EMBL/GenBank/DDBJ whole genome shotgun (WGS) entry which is preliminary data.</text>
</comment>
<dbReference type="Gene3D" id="1.10.443.10">
    <property type="entry name" value="Intergrase catalytic core"/>
    <property type="match status" value="1"/>
</dbReference>
<dbReference type="InterPro" id="IPR011010">
    <property type="entry name" value="DNA_brk_join_enz"/>
</dbReference>
<keyword evidence="1" id="KW-0233">DNA recombination</keyword>
<proteinExistence type="predicted"/>
<evidence type="ECO:0000313" key="3">
    <source>
        <dbReference type="EMBL" id="KUK75787.1"/>
    </source>
</evidence>
<name>A0A117LZF9_9BACT</name>
<feature type="non-terminal residue" evidence="3">
    <location>
        <position position="310"/>
    </location>
</feature>
<feature type="domain" description="Tyr recombinase" evidence="2">
    <location>
        <begin position="210"/>
        <end position="310"/>
    </location>
</feature>
<accession>A0A117LZF9</accession>
<dbReference type="EMBL" id="LGGN01000369">
    <property type="protein sequence ID" value="KUK75787.1"/>
    <property type="molecule type" value="Genomic_DNA"/>
</dbReference>
<dbReference type="SUPFAM" id="SSF56349">
    <property type="entry name" value="DNA breaking-rejoining enzymes"/>
    <property type="match status" value="1"/>
</dbReference>
<dbReference type="Pfam" id="PF00589">
    <property type="entry name" value="Phage_integrase"/>
    <property type="match status" value="1"/>
</dbReference>
<gene>
    <name evidence="3" type="ORF">XD92_1524</name>
</gene>
<reference evidence="4" key="1">
    <citation type="journal article" date="2015" name="MBio">
        <title>Genome-Resolved Metagenomic Analysis Reveals Roles for Candidate Phyla and Other Microbial Community Members in Biogeochemical Transformations in Oil Reservoirs.</title>
        <authorList>
            <person name="Hu P."/>
            <person name="Tom L."/>
            <person name="Singh A."/>
            <person name="Thomas B.C."/>
            <person name="Baker B.J."/>
            <person name="Piceno Y.M."/>
            <person name="Andersen G.L."/>
            <person name="Banfield J.F."/>
        </authorList>
    </citation>
    <scope>NUCLEOTIDE SEQUENCE [LARGE SCALE GENOMIC DNA]</scope>
</reference>
<dbReference type="Proteomes" id="UP000053860">
    <property type="component" value="Unassembled WGS sequence"/>
</dbReference>
<organism evidence="3 4">
    <name type="scientific">Proteiniphilum acetatigenes</name>
    <dbReference type="NCBI Taxonomy" id="294710"/>
    <lineage>
        <taxon>Bacteria</taxon>
        <taxon>Pseudomonadati</taxon>
        <taxon>Bacteroidota</taxon>
        <taxon>Bacteroidia</taxon>
        <taxon>Bacteroidales</taxon>
        <taxon>Dysgonomonadaceae</taxon>
        <taxon>Proteiniphilum</taxon>
    </lineage>
</organism>
<dbReference type="GO" id="GO:0015074">
    <property type="term" value="P:DNA integration"/>
    <property type="evidence" value="ECO:0007669"/>
    <property type="project" value="InterPro"/>
</dbReference>
<evidence type="ECO:0000313" key="4">
    <source>
        <dbReference type="Proteomes" id="UP000053860"/>
    </source>
</evidence>
<dbReference type="PROSITE" id="PS51898">
    <property type="entry name" value="TYR_RECOMBINASE"/>
    <property type="match status" value="1"/>
</dbReference>
<dbReference type="InterPro" id="IPR002104">
    <property type="entry name" value="Integrase_catalytic"/>
</dbReference>
<dbReference type="GO" id="GO:0006310">
    <property type="term" value="P:DNA recombination"/>
    <property type="evidence" value="ECO:0007669"/>
    <property type="project" value="UniProtKB-KW"/>
</dbReference>
<evidence type="ECO:0000259" key="2">
    <source>
        <dbReference type="PROSITE" id="PS51898"/>
    </source>
</evidence>
<evidence type="ECO:0000256" key="1">
    <source>
        <dbReference type="ARBA" id="ARBA00023172"/>
    </source>
</evidence>
<sequence>MLKKIKKVIDEFQLELIDMGYSQELRWTYGKVCRLFGEWADDHAIDCVSEETIRAYSLEKTGCWEAAINLPDKDRITLRALRLLSNFLKGEPFEGRTPLKEHRFYTILKDHVHPYLRWCEEEKGYRPSTIRDKFWILCRYDNFLHDKMLDLKNVTIGLNEEFFASDACGNRTNYKSTVREMLQYLFDFSILVKDLSPYVLKEPKRSKHLEIPTTYTTEEIKFLLSAIDRSTPKGKRDYLIVLLAAEYGMRASDIVRLSLKHIDWERNTVSFSQYKTDVPVQYPLLSSVGNAIIDYLRHGRPTEVNDVIIV</sequence>
<dbReference type="InterPro" id="IPR013762">
    <property type="entry name" value="Integrase-like_cat_sf"/>
</dbReference>